<evidence type="ECO:0000256" key="3">
    <source>
        <dbReference type="ARBA" id="ARBA00022692"/>
    </source>
</evidence>
<feature type="transmembrane region" description="Helical" evidence="7">
    <location>
        <begin position="356"/>
        <end position="379"/>
    </location>
</feature>
<comment type="caution">
    <text evidence="9">The sequence shown here is derived from an EMBL/GenBank/DDBJ whole genome shotgun (WGS) entry which is preliminary data.</text>
</comment>
<dbReference type="PANTHER" id="PTHR22883:SF488">
    <property type="entry name" value="PALMITOYLTRANSFERASE"/>
    <property type="match status" value="1"/>
</dbReference>
<keyword evidence="10" id="KW-1185">Reference proteome</keyword>
<comment type="domain">
    <text evidence="7">The DHHC domain is required for palmitoyltransferase activity.</text>
</comment>
<dbReference type="GO" id="GO:0016020">
    <property type="term" value="C:membrane"/>
    <property type="evidence" value="ECO:0007669"/>
    <property type="project" value="UniProtKB-SubCell"/>
</dbReference>
<evidence type="ECO:0000256" key="2">
    <source>
        <dbReference type="ARBA" id="ARBA00022679"/>
    </source>
</evidence>
<organism evidence="9 10">
    <name type="scientific">Pristionchus fissidentatus</name>
    <dbReference type="NCBI Taxonomy" id="1538716"/>
    <lineage>
        <taxon>Eukaryota</taxon>
        <taxon>Metazoa</taxon>
        <taxon>Ecdysozoa</taxon>
        <taxon>Nematoda</taxon>
        <taxon>Chromadorea</taxon>
        <taxon>Rhabditida</taxon>
        <taxon>Rhabditina</taxon>
        <taxon>Diplogasteromorpha</taxon>
        <taxon>Diplogasteroidea</taxon>
        <taxon>Neodiplogasteridae</taxon>
        <taxon>Pristionchus</taxon>
    </lineage>
</organism>
<comment type="similarity">
    <text evidence="7">Belongs to the DHHC palmitoyltransferase family.</text>
</comment>
<dbReference type="AlphaFoldDB" id="A0AAV5W9E5"/>
<dbReference type="Pfam" id="PF01529">
    <property type="entry name" value="DHHC"/>
    <property type="match status" value="1"/>
</dbReference>
<feature type="transmembrane region" description="Helical" evidence="7">
    <location>
        <begin position="188"/>
        <end position="209"/>
    </location>
</feature>
<evidence type="ECO:0000313" key="9">
    <source>
        <dbReference type="EMBL" id="GMT28432.1"/>
    </source>
</evidence>
<evidence type="ECO:0000256" key="6">
    <source>
        <dbReference type="ARBA" id="ARBA00023315"/>
    </source>
</evidence>
<evidence type="ECO:0000256" key="7">
    <source>
        <dbReference type="RuleBase" id="RU079119"/>
    </source>
</evidence>
<feature type="non-terminal residue" evidence="9">
    <location>
        <position position="1"/>
    </location>
</feature>
<evidence type="ECO:0000259" key="8">
    <source>
        <dbReference type="Pfam" id="PF01529"/>
    </source>
</evidence>
<keyword evidence="5 7" id="KW-0472">Membrane</keyword>
<feature type="transmembrane region" description="Helical" evidence="7">
    <location>
        <begin position="311"/>
        <end position="336"/>
    </location>
</feature>
<protein>
    <recommendedName>
        <fullName evidence="7">Palmitoyltransferase</fullName>
        <ecNumber evidence="7">2.3.1.225</ecNumber>
    </recommendedName>
</protein>
<evidence type="ECO:0000313" key="10">
    <source>
        <dbReference type="Proteomes" id="UP001432322"/>
    </source>
</evidence>
<dbReference type="GO" id="GO:0006612">
    <property type="term" value="P:protein targeting to membrane"/>
    <property type="evidence" value="ECO:0007669"/>
    <property type="project" value="TreeGrafter"/>
</dbReference>
<feature type="domain" description="Palmitoyltransferase DHHC" evidence="8">
    <location>
        <begin position="264"/>
        <end position="389"/>
    </location>
</feature>
<evidence type="ECO:0000256" key="4">
    <source>
        <dbReference type="ARBA" id="ARBA00022989"/>
    </source>
</evidence>
<dbReference type="PANTHER" id="PTHR22883">
    <property type="entry name" value="ZINC FINGER DHHC DOMAIN CONTAINING PROTEIN"/>
    <property type="match status" value="1"/>
</dbReference>
<accession>A0AAV5W9E5</accession>
<dbReference type="GO" id="GO:0005794">
    <property type="term" value="C:Golgi apparatus"/>
    <property type="evidence" value="ECO:0007669"/>
    <property type="project" value="TreeGrafter"/>
</dbReference>
<comment type="catalytic activity">
    <reaction evidence="7">
        <text>L-cysteinyl-[protein] + hexadecanoyl-CoA = S-hexadecanoyl-L-cysteinyl-[protein] + CoA</text>
        <dbReference type="Rhea" id="RHEA:36683"/>
        <dbReference type="Rhea" id="RHEA-COMP:10131"/>
        <dbReference type="Rhea" id="RHEA-COMP:11032"/>
        <dbReference type="ChEBI" id="CHEBI:29950"/>
        <dbReference type="ChEBI" id="CHEBI:57287"/>
        <dbReference type="ChEBI" id="CHEBI:57379"/>
        <dbReference type="ChEBI" id="CHEBI:74151"/>
        <dbReference type="EC" id="2.3.1.225"/>
    </reaction>
</comment>
<dbReference type="GO" id="GO:0019706">
    <property type="term" value="F:protein-cysteine S-palmitoyltransferase activity"/>
    <property type="evidence" value="ECO:0007669"/>
    <property type="project" value="UniProtKB-EC"/>
</dbReference>
<keyword evidence="6 7" id="KW-0012">Acyltransferase</keyword>
<keyword evidence="4 7" id="KW-1133">Transmembrane helix</keyword>
<keyword evidence="3 7" id="KW-0812">Transmembrane</keyword>
<dbReference type="EMBL" id="BTSY01000005">
    <property type="protein sequence ID" value="GMT28432.1"/>
    <property type="molecule type" value="Genomic_DNA"/>
</dbReference>
<dbReference type="GO" id="GO:0005783">
    <property type="term" value="C:endoplasmic reticulum"/>
    <property type="evidence" value="ECO:0007669"/>
    <property type="project" value="TreeGrafter"/>
</dbReference>
<dbReference type="InterPro" id="IPR001594">
    <property type="entry name" value="Palmitoyltrfase_DHHC"/>
</dbReference>
<reference evidence="9" key="1">
    <citation type="submission" date="2023-10" db="EMBL/GenBank/DDBJ databases">
        <title>Genome assembly of Pristionchus species.</title>
        <authorList>
            <person name="Yoshida K."/>
            <person name="Sommer R.J."/>
        </authorList>
    </citation>
    <scope>NUCLEOTIDE SEQUENCE</scope>
    <source>
        <strain evidence="9">RS5133</strain>
    </source>
</reference>
<comment type="subcellular location">
    <subcellularLocation>
        <location evidence="1">Membrane</location>
        <topology evidence="1">Multi-pass membrane protein</topology>
    </subcellularLocation>
</comment>
<sequence length="467" mass="52358">FQMLPSRIGWRPKRRKELREIFPDIENSSSLLCDSFSPSEDLYPLQSIDSTYQNTEDSFSSISSRSVEELLEEDKSIIRKEKGRKEGKGVAFAMASLDTLSTTNIIDPEKGIHQPNTQSAEPLPIFSQSQKVRKWRFHKGNNRFFCDGRIMVAKQNGVFLLTLFLLTLTLTLYFVFDAPYLWEHISPALPLLEAFIALSTIGNLLMTTFSDPGILPRAKSDEIADEERRYYEKLASETADSETAIPTRNTVPRTVQITVNGSRMRLKRCQTCQLYRPPRSSHCSVCDNCILNFDHHCPWVGNCVGAGNYRFFYFFLVSLAFLVASTLSGSALHIILLSQSSQLVDAIKRSPSSVAVILISFITFFSISCLSAFHSYLVAKNLTTNEDIKGTYSSKRHPSQKNPFNEGIVSNCISRLCGPQIPSLIDRRGLSIGVDETLTRDRSIDPSTVSTTATASSFSSVRYTNNV</sequence>
<feature type="transmembrane region" description="Helical" evidence="7">
    <location>
        <begin position="158"/>
        <end position="176"/>
    </location>
</feature>
<dbReference type="EC" id="2.3.1.225" evidence="7"/>
<dbReference type="PROSITE" id="PS50216">
    <property type="entry name" value="DHHC"/>
    <property type="match status" value="1"/>
</dbReference>
<name>A0AAV5W9E5_9BILA</name>
<gene>
    <name evidence="9" type="ORF">PFISCL1PPCAC_19729</name>
</gene>
<evidence type="ECO:0000256" key="1">
    <source>
        <dbReference type="ARBA" id="ARBA00004141"/>
    </source>
</evidence>
<dbReference type="InterPro" id="IPR039859">
    <property type="entry name" value="PFA4/ZDH16/20/ERF2-like"/>
</dbReference>
<keyword evidence="2 7" id="KW-0808">Transferase</keyword>
<dbReference type="Proteomes" id="UP001432322">
    <property type="component" value="Unassembled WGS sequence"/>
</dbReference>
<proteinExistence type="inferred from homology"/>
<evidence type="ECO:0000256" key="5">
    <source>
        <dbReference type="ARBA" id="ARBA00023136"/>
    </source>
</evidence>